<keyword evidence="4" id="KW-1185">Reference proteome</keyword>
<evidence type="ECO:0000313" key="4">
    <source>
        <dbReference type="Proteomes" id="UP000277582"/>
    </source>
</evidence>
<comment type="caution">
    <text evidence="3">The sequence shown here is derived from an EMBL/GenBank/DDBJ whole genome shotgun (WGS) entry which is preliminary data.</text>
</comment>
<dbReference type="Proteomes" id="UP000277582">
    <property type="component" value="Unassembled WGS sequence"/>
</dbReference>
<evidence type="ECO:0000313" key="3">
    <source>
        <dbReference type="EMBL" id="RSN76111.1"/>
    </source>
</evidence>
<sequence>MEEEYPRIRSLEEGVDVLFPFLTTTERKELLDGIRRALMEVLGDDWGKREISVDEMREEMRKKLRDEIKGIETIPEDERERILDRIERLIPAEELVKLKGKIKHSLTDRIKLKESVIDAFKRILEENLRGKIRSLEDIEKKLDKIREKLEEKKAEKECQDHPMKKEVSAKEVQEKESEGLISQNEEKIKKELDKIRSVLNEVKEELDKIEESLDDMLKKAKEEETGEYEGEDFESECEKKLKHNIKSELGEIRKSFQERIDSKIDKIKSKIGEIRDKIEERKKRFGEIREEVKGMEEQKKEALEKVIEEVENEIENIENKINEIKDKKIIINERINEEIIKRYGIKEEIKKLCEEIEKSVDISAYLVEGAERIIVDNMNRMVKKDLSLYISWSLGNPLREFYYRVKRGEEI</sequence>
<dbReference type="RefSeq" id="WP_125670933.1">
    <property type="nucleotide sequence ID" value="NZ_RCOS01000063.1"/>
</dbReference>
<gene>
    <name evidence="3" type="ORF">D6D85_04980</name>
</gene>
<organism evidence="3 4">
    <name type="scientific">Candidatus Methanodesulfokora washburnensis</name>
    <dbReference type="NCBI Taxonomy" id="2478471"/>
    <lineage>
        <taxon>Archaea</taxon>
        <taxon>Thermoproteota</taxon>
        <taxon>Candidatus Korarchaeia</taxon>
        <taxon>Candidatus Korarchaeia incertae sedis</taxon>
        <taxon>Candidatus Methanodesulfokora</taxon>
    </lineage>
</organism>
<proteinExistence type="predicted"/>
<accession>A0A3R9PJX7</accession>
<name>A0A3R9PJX7_9CREN</name>
<feature type="coiled-coil region" evidence="1">
    <location>
        <begin position="264"/>
        <end position="334"/>
    </location>
</feature>
<keyword evidence="1" id="KW-0175">Coiled coil</keyword>
<feature type="region of interest" description="Disordered" evidence="2">
    <location>
        <begin position="152"/>
        <end position="179"/>
    </location>
</feature>
<evidence type="ECO:0000256" key="1">
    <source>
        <dbReference type="SAM" id="Coils"/>
    </source>
</evidence>
<evidence type="ECO:0000256" key="2">
    <source>
        <dbReference type="SAM" id="MobiDB-lite"/>
    </source>
</evidence>
<protein>
    <submittedName>
        <fullName evidence="3">Uncharacterized protein</fullName>
    </submittedName>
</protein>
<dbReference type="AlphaFoldDB" id="A0A3R9PJX7"/>
<dbReference type="EMBL" id="RCOS01000063">
    <property type="protein sequence ID" value="RSN76111.1"/>
    <property type="molecule type" value="Genomic_DNA"/>
</dbReference>
<reference evidence="3 4" key="1">
    <citation type="submission" date="2018-10" db="EMBL/GenBank/DDBJ databases">
        <title>Co-occurring genomic capacity for anaerobic methane metabolism and dissimilatory sulfite reduction discovered in the Korarchaeota.</title>
        <authorList>
            <person name="Mckay L.J."/>
            <person name="Dlakic M."/>
            <person name="Fields M.W."/>
            <person name="Delmont T.O."/>
            <person name="Eren A.M."/>
            <person name="Jay Z.J."/>
            <person name="Klingelsmith K.B."/>
            <person name="Rusch D.B."/>
            <person name="Inskeep W.P."/>
        </authorList>
    </citation>
    <scope>NUCLEOTIDE SEQUENCE [LARGE SCALE GENOMIC DNA]</scope>
    <source>
        <strain evidence="3 4">MDKW</strain>
    </source>
</reference>
<dbReference type="Gene3D" id="1.20.120.20">
    <property type="entry name" value="Apolipoprotein"/>
    <property type="match status" value="1"/>
</dbReference>